<dbReference type="GO" id="GO:0022857">
    <property type="term" value="F:transmembrane transporter activity"/>
    <property type="evidence" value="ECO:0007669"/>
    <property type="project" value="InterPro"/>
</dbReference>
<keyword evidence="9" id="KW-1185">Reference proteome</keyword>
<dbReference type="PANTHER" id="PTHR42770">
    <property type="entry name" value="AMINO ACID TRANSPORTER-RELATED"/>
    <property type="match status" value="1"/>
</dbReference>
<feature type="transmembrane region" description="Helical" evidence="7">
    <location>
        <begin position="358"/>
        <end position="382"/>
    </location>
</feature>
<evidence type="ECO:0000256" key="7">
    <source>
        <dbReference type="SAM" id="Phobius"/>
    </source>
</evidence>
<evidence type="ECO:0000256" key="3">
    <source>
        <dbReference type="ARBA" id="ARBA00022475"/>
    </source>
</evidence>
<dbReference type="Gene3D" id="1.20.1740.10">
    <property type="entry name" value="Amino acid/polyamine transporter I"/>
    <property type="match status" value="1"/>
</dbReference>
<dbReference type="InterPro" id="IPR050367">
    <property type="entry name" value="APC_superfamily"/>
</dbReference>
<feature type="transmembrane region" description="Helical" evidence="7">
    <location>
        <begin position="230"/>
        <end position="253"/>
    </location>
</feature>
<dbReference type="OrthoDB" id="3185104at2"/>
<keyword evidence="4 7" id="KW-0812">Transmembrane</keyword>
<dbReference type="AlphaFoldDB" id="A0A2Z5V7W6"/>
<keyword evidence="5 7" id="KW-1133">Transmembrane helix</keyword>
<feature type="transmembrane region" description="Helical" evidence="7">
    <location>
        <begin position="279"/>
        <end position="301"/>
    </location>
</feature>
<evidence type="ECO:0000256" key="4">
    <source>
        <dbReference type="ARBA" id="ARBA00022692"/>
    </source>
</evidence>
<proteinExistence type="predicted"/>
<dbReference type="GO" id="GO:0005886">
    <property type="term" value="C:plasma membrane"/>
    <property type="evidence" value="ECO:0007669"/>
    <property type="project" value="UniProtKB-SubCell"/>
</dbReference>
<dbReference type="PIRSF" id="PIRSF006060">
    <property type="entry name" value="AA_transporter"/>
    <property type="match status" value="1"/>
</dbReference>
<evidence type="ECO:0000313" key="8">
    <source>
        <dbReference type="EMBL" id="BBB15817.1"/>
    </source>
</evidence>
<organism evidence="8 9">
    <name type="scientific">Candidatus Rickettsiella viridis</name>
    <dbReference type="NCBI Taxonomy" id="676208"/>
    <lineage>
        <taxon>Bacteria</taxon>
        <taxon>Pseudomonadati</taxon>
        <taxon>Pseudomonadota</taxon>
        <taxon>Gammaproteobacteria</taxon>
        <taxon>Legionellales</taxon>
        <taxon>Coxiellaceae</taxon>
        <taxon>Rickettsiella</taxon>
    </lineage>
</organism>
<feature type="transmembrane region" description="Helical" evidence="7">
    <location>
        <begin position="36"/>
        <end position="57"/>
    </location>
</feature>
<dbReference type="InterPro" id="IPR002293">
    <property type="entry name" value="AA/rel_permease1"/>
</dbReference>
<evidence type="ECO:0000256" key="2">
    <source>
        <dbReference type="ARBA" id="ARBA00022448"/>
    </source>
</evidence>
<feature type="transmembrane region" description="Helical" evidence="7">
    <location>
        <begin position="402"/>
        <end position="425"/>
    </location>
</feature>
<dbReference type="Proteomes" id="UP000282483">
    <property type="component" value="Chromosome"/>
</dbReference>
<dbReference type="EMBL" id="AP018005">
    <property type="protein sequence ID" value="BBB15817.1"/>
    <property type="molecule type" value="Genomic_DNA"/>
</dbReference>
<evidence type="ECO:0000256" key="6">
    <source>
        <dbReference type="ARBA" id="ARBA00023136"/>
    </source>
</evidence>
<feature type="transmembrane region" description="Helical" evidence="7">
    <location>
        <begin position="437"/>
        <end position="456"/>
    </location>
</feature>
<comment type="subcellular location">
    <subcellularLocation>
        <location evidence="1">Cell membrane</location>
        <topology evidence="1">Multi-pass membrane protein</topology>
    </subcellularLocation>
</comment>
<reference evidence="8 9" key="1">
    <citation type="submission" date="2017-03" db="EMBL/GenBank/DDBJ databases">
        <title>The genome sequence of Candidatus Rickettsiella viridis.</title>
        <authorList>
            <person name="Nikoh N."/>
            <person name="Tsuchida T."/>
            <person name="Yamaguchi K."/>
            <person name="Maeda T."/>
            <person name="Shigenobu S."/>
            <person name="Fukatsu T."/>
        </authorList>
    </citation>
    <scope>NUCLEOTIDE SEQUENCE [LARGE SCALE GENOMIC DNA]</scope>
    <source>
        <strain evidence="8 9">Ap-RA04</strain>
    </source>
</reference>
<protein>
    <submittedName>
        <fullName evidence="8">Putative amino acid antiporter</fullName>
    </submittedName>
</protein>
<evidence type="ECO:0000313" key="9">
    <source>
        <dbReference type="Proteomes" id="UP000282483"/>
    </source>
</evidence>
<dbReference type="KEGG" id="rvi:RVIR1_13710"/>
<evidence type="ECO:0000256" key="1">
    <source>
        <dbReference type="ARBA" id="ARBA00004651"/>
    </source>
</evidence>
<keyword evidence="3" id="KW-1003">Cell membrane</keyword>
<feature type="transmembrane region" description="Helical" evidence="7">
    <location>
        <begin position="94"/>
        <end position="112"/>
    </location>
</feature>
<keyword evidence="6 7" id="KW-0472">Membrane</keyword>
<evidence type="ECO:0000256" key="5">
    <source>
        <dbReference type="ARBA" id="ARBA00022989"/>
    </source>
</evidence>
<accession>A0A2Z5V7W6</accession>
<keyword evidence="2" id="KW-0813">Transport</keyword>
<dbReference type="Pfam" id="PF13520">
    <property type="entry name" value="AA_permease_2"/>
    <property type="match status" value="1"/>
</dbReference>
<feature type="transmembrane region" description="Helical" evidence="7">
    <location>
        <begin position="332"/>
        <end position="352"/>
    </location>
</feature>
<feature type="transmembrane region" description="Helical" evidence="7">
    <location>
        <begin position="151"/>
        <end position="172"/>
    </location>
</feature>
<gene>
    <name evidence="8" type="primary">gadC</name>
    <name evidence="8" type="ORF">RVIR1_13710</name>
</gene>
<dbReference type="PANTHER" id="PTHR42770:SF15">
    <property type="entry name" value="GLUTAMATE_GAMMA-AMINOBUTYRATE ANTIPORTER-RELATED"/>
    <property type="match status" value="1"/>
</dbReference>
<feature type="transmembrane region" description="Helical" evidence="7">
    <location>
        <begin position="124"/>
        <end position="145"/>
    </location>
</feature>
<sequence length="464" mass="50805">MKTAIKPLGVFSLAMMNVIAVDSLRSLPVAAQFGYSLIFFYLLAAVFFFIPTALITAELATAWPSTGGAYIWIRTAFGARWGWFAIWLQWVYNVVWYPTILAFVIAAVAYLFNPQLVQHKGFVLGLVLAIWWSVTGLSCLGLRVSNWLSSIGALIGTLIPMLFMIALAVFWIKGANPLAMHFSTHALLPNLTDFNNIAFLTNIVFGLMGLEMSAVHAGDVRNPQKDYPRALFWSAGLILLTLILGSLSIALIVPTSQLNILSGLTDAYVLFFTNYHLNFFIPIVIALIIMGSLCSVSTWVIGPTRGLLIASFESKVEGLRCLLKLNRFGAPVNLLLLQGVLVSLLTSLFILIPTVNEAYWLLSVMTAQLAVLFYIILFLAALRLRYKSGCQSRVYRIPGGKLGIWVVTGLGLLACTVTFMIGFFPPVGVASDSFLKFDAILIAGILLFCLPPYLVAKAQGGLNL</sequence>
<dbReference type="RefSeq" id="WP_126323351.1">
    <property type="nucleotide sequence ID" value="NZ_AP018005.1"/>
</dbReference>
<name>A0A2Z5V7W6_9COXI</name>